<evidence type="ECO:0000313" key="1">
    <source>
        <dbReference type="EMBL" id="KAG4306548.1"/>
    </source>
</evidence>
<name>A0ACB7CH74_9ASCO</name>
<protein>
    <submittedName>
        <fullName evidence="1">Uncharacterized protein</fullName>
    </submittedName>
</protein>
<reference evidence="1 2" key="1">
    <citation type="journal article" date="2021" name="Commun. Biol.">
        <title>Genomic insights into the host specific adaptation of the Pneumocystis genus.</title>
        <authorList>
            <person name="Cisse O.H."/>
            <person name="Ma L."/>
            <person name="Dekker J.P."/>
            <person name="Khil P.P."/>
            <person name="Youn J.-H."/>
            <person name="Brenchley J.M."/>
            <person name="Blair R."/>
            <person name="Pahar B."/>
            <person name="Chabe M."/>
            <person name="Van Rompay K.K.A."/>
            <person name="Keesler R."/>
            <person name="Sukura A."/>
            <person name="Hirsch V."/>
            <person name="Kutty G."/>
            <person name="Liu Y."/>
            <person name="Peng L."/>
            <person name="Chen J."/>
            <person name="Song J."/>
            <person name="Weissenbacher-Lang C."/>
            <person name="Xu J."/>
            <person name="Upham N.S."/>
            <person name="Stajich J.E."/>
            <person name="Cuomo C.A."/>
            <person name="Cushion M.T."/>
            <person name="Kovacs J.A."/>
        </authorList>
    </citation>
    <scope>NUCLEOTIDE SEQUENCE [LARGE SCALE GENOMIC DNA]</scope>
    <source>
        <strain evidence="1 2">RABM</strain>
    </source>
</reference>
<dbReference type="Proteomes" id="UP000768646">
    <property type="component" value="Unassembled WGS sequence"/>
</dbReference>
<sequence>MLEEISYSQENKERRKKKRATSPSSIQARELERLMRKPDREIDLSAPLQPPLPPPPDIVNNVQGSSAGASSGEFHIYKVSRRREYERMKLLEEEIKHEIDEREFNIAREAMIRKDQEKTAKNRAQRQRRKQNKINKIKNMEKKPTLDEKKN</sequence>
<gene>
    <name evidence="1" type="ORF">PORY_000536</name>
</gene>
<proteinExistence type="predicted"/>
<keyword evidence="2" id="KW-1185">Reference proteome</keyword>
<organism evidence="1 2">
    <name type="scientific">Pneumocystis oryctolagi</name>
    <dbReference type="NCBI Taxonomy" id="42067"/>
    <lineage>
        <taxon>Eukaryota</taxon>
        <taxon>Fungi</taxon>
        <taxon>Dikarya</taxon>
        <taxon>Ascomycota</taxon>
        <taxon>Taphrinomycotina</taxon>
        <taxon>Pneumocystomycetes</taxon>
        <taxon>Pneumocystaceae</taxon>
        <taxon>Pneumocystis</taxon>
    </lineage>
</organism>
<accession>A0ACB7CH74</accession>
<evidence type="ECO:0000313" key="2">
    <source>
        <dbReference type="Proteomes" id="UP000768646"/>
    </source>
</evidence>
<dbReference type="EMBL" id="JABTEG010000001">
    <property type="protein sequence ID" value="KAG4306548.1"/>
    <property type="molecule type" value="Genomic_DNA"/>
</dbReference>
<comment type="caution">
    <text evidence="1">The sequence shown here is derived from an EMBL/GenBank/DDBJ whole genome shotgun (WGS) entry which is preliminary data.</text>
</comment>